<dbReference type="GO" id="GO:0005730">
    <property type="term" value="C:nucleolus"/>
    <property type="evidence" value="ECO:0007669"/>
    <property type="project" value="TreeGrafter"/>
</dbReference>
<dbReference type="InterPro" id="IPR011989">
    <property type="entry name" value="ARM-like"/>
</dbReference>
<reference evidence="8 9" key="2">
    <citation type="submission" date="2015-05" db="EMBL/GenBank/DDBJ databases">
        <authorList>
            <person name="Morales-Cruz A."/>
            <person name="Amrine K.C."/>
            <person name="Cantu D."/>
        </authorList>
    </citation>
    <scope>NUCLEOTIDE SEQUENCE [LARGE SCALE GENOMIC DNA]</scope>
    <source>
        <strain evidence="8">UCRPC4</strain>
    </source>
</reference>
<feature type="compositionally biased region" description="Acidic residues" evidence="6">
    <location>
        <begin position="48"/>
        <end position="58"/>
    </location>
</feature>
<dbReference type="GO" id="GO:0003729">
    <property type="term" value="F:mRNA binding"/>
    <property type="evidence" value="ECO:0007669"/>
    <property type="project" value="TreeGrafter"/>
</dbReference>
<dbReference type="InterPro" id="IPR012959">
    <property type="entry name" value="CPL_dom"/>
</dbReference>
<feature type="region of interest" description="Disordered" evidence="6">
    <location>
        <begin position="1"/>
        <end position="127"/>
    </location>
</feature>
<dbReference type="EMBL" id="LCWF01000022">
    <property type="protein sequence ID" value="KKY27659.1"/>
    <property type="molecule type" value="Genomic_DNA"/>
</dbReference>
<sequence>MAGMKRPYATAVSNGNKRAKTKSSASTAKSDAKAKSQPLARARSDSSDVSDSDLDENETSSFDVSGEAESLPNTKTKTDANSSKGNNNVHSERDGFLKASGTTSSREAHAKQKALAQERKASKPNADTIAQSKKLWEKLRRKSHVPLEERKQLIAELFGIITGRVHDFVFKHDSVRVIQTALKYANLEQRKTIATELKGKYKDLAESRYAKFLIAKLMVHGDEEIRDMIVPEFYGNVKRLIRHPEASWILDDIYRTVTTKEQKAVLLREWYGPEFVVFQDSKDAKGTAELSDILKKHPEKRMTILQHLHELTNQLVQKKTTGFTMLHDAMLQYFLNLKPGSTEFNENIQMLLDDEEGDCLKNLAFTKSGARLTCLTLAHASAKDRKLILRHYKSTIKMLASDQYAHMVLLTAFDVIDDTVMTGKAIFPELLSKDLEATARDQELLAQSMDLTGRIPLLYLFNSLASQPKWLLTPHPSDSVILSEIHTIRQTTSKKDPEIRRLELVKSLYQPLLDLISANTEPLFSQTSGTQFICEVLLNTPATEPARLAAQNSLISFITSASTPASLLSTRPVGRLLKTLVQSGKFDPATKTLVPSTESPLEFANLLFDALTPDTLIDWATGPNSFVIVAMVERGNTLGEDTQKELRKILKGKDAKKKIDRAANGKGGGQDGEDGKANAAGAKILKEVLGL</sequence>
<dbReference type="GO" id="GO:0006417">
    <property type="term" value="P:regulation of translation"/>
    <property type="evidence" value="ECO:0007669"/>
    <property type="project" value="TreeGrafter"/>
</dbReference>
<comment type="function">
    <text evidence="5">RNA-binding nucleolar protein required for pre-rRNA processing. Involved in production of 18S rRNA and assembly of small ribosomal subunit.</text>
</comment>
<dbReference type="PANTHER" id="PTHR13389">
    <property type="entry name" value="PUMILIO HOMOLOG 3"/>
    <property type="match status" value="1"/>
</dbReference>
<proteinExistence type="predicted"/>
<organism evidence="8 9">
    <name type="scientific">Phaeomoniella chlamydospora</name>
    <name type="common">Phaeoacremonium chlamydosporum</name>
    <dbReference type="NCBI Taxonomy" id="158046"/>
    <lineage>
        <taxon>Eukaryota</taxon>
        <taxon>Fungi</taxon>
        <taxon>Dikarya</taxon>
        <taxon>Ascomycota</taxon>
        <taxon>Pezizomycotina</taxon>
        <taxon>Eurotiomycetes</taxon>
        <taxon>Chaetothyriomycetidae</taxon>
        <taxon>Phaeomoniellales</taxon>
        <taxon>Phaeomoniellaceae</taxon>
        <taxon>Phaeomoniella</taxon>
    </lineage>
</organism>
<dbReference type="Proteomes" id="UP000053317">
    <property type="component" value="Unassembled WGS sequence"/>
</dbReference>
<evidence type="ECO:0000259" key="7">
    <source>
        <dbReference type="PROSITE" id="PS50303"/>
    </source>
</evidence>
<dbReference type="OrthoDB" id="497380at2759"/>
<keyword evidence="4" id="KW-0694">RNA-binding</keyword>
<comment type="caution">
    <text evidence="8">The sequence shown here is derived from an EMBL/GenBank/DDBJ whole genome shotgun (WGS) entry which is preliminary data.</text>
</comment>
<dbReference type="Pfam" id="PF08144">
    <property type="entry name" value="CPL"/>
    <property type="match status" value="1"/>
</dbReference>
<dbReference type="SUPFAM" id="SSF48371">
    <property type="entry name" value="ARM repeat"/>
    <property type="match status" value="1"/>
</dbReference>
<keyword evidence="1" id="KW-0690">Ribosome biogenesis</keyword>
<dbReference type="GO" id="GO:0006364">
    <property type="term" value="P:rRNA processing"/>
    <property type="evidence" value="ECO:0007669"/>
    <property type="project" value="UniProtKB-KW"/>
</dbReference>
<reference evidence="8 9" key="1">
    <citation type="submission" date="2015-05" db="EMBL/GenBank/DDBJ databases">
        <title>Distinctive expansion of gene families associated with plant cell wall degradation and secondary metabolism in the genomes of grapevine trunk pathogens.</title>
        <authorList>
            <person name="Lawrence D.P."/>
            <person name="Travadon R."/>
            <person name="Rolshausen P.E."/>
            <person name="Baumgartner K."/>
        </authorList>
    </citation>
    <scope>NUCLEOTIDE SEQUENCE [LARGE SCALE GENOMIC DNA]</scope>
    <source>
        <strain evidence="8">UCRPC4</strain>
    </source>
</reference>
<evidence type="ECO:0000256" key="5">
    <source>
        <dbReference type="ARBA" id="ARBA00024893"/>
    </source>
</evidence>
<dbReference type="InterPro" id="IPR040059">
    <property type="entry name" value="PUM3"/>
</dbReference>
<evidence type="ECO:0000256" key="2">
    <source>
        <dbReference type="ARBA" id="ARBA00022552"/>
    </source>
</evidence>
<dbReference type="InterPro" id="IPR033133">
    <property type="entry name" value="PUM-HD"/>
</dbReference>
<evidence type="ECO:0000256" key="3">
    <source>
        <dbReference type="ARBA" id="ARBA00022737"/>
    </source>
</evidence>
<dbReference type="SMART" id="SM00025">
    <property type="entry name" value="Pumilio"/>
    <property type="match status" value="3"/>
</dbReference>
<feature type="domain" description="PUM-HD" evidence="7">
    <location>
        <begin position="131"/>
        <end position="509"/>
    </location>
</feature>
<dbReference type="AlphaFoldDB" id="A0A0G2EZW6"/>
<evidence type="ECO:0000313" key="8">
    <source>
        <dbReference type="EMBL" id="KKY27659.1"/>
    </source>
</evidence>
<protein>
    <recommendedName>
        <fullName evidence="7">PUM-HD domain-containing protein</fullName>
    </recommendedName>
</protein>
<evidence type="ECO:0000256" key="4">
    <source>
        <dbReference type="ARBA" id="ARBA00022884"/>
    </source>
</evidence>
<accession>A0A0G2EZW6</accession>
<keyword evidence="2" id="KW-0698">rRNA processing</keyword>
<gene>
    <name evidence="8" type="ORF">UCRPC4_g00892</name>
</gene>
<keyword evidence="3" id="KW-0677">Repeat</keyword>
<feature type="compositionally biased region" description="Polar residues" evidence="6">
    <location>
        <begin position="71"/>
        <end position="89"/>
    </location>
</feature>
<evidence type="ECO:0000256" key="1">
    <source>
        <dbReference type="ARBA" id="ARBA00022517"/>
    </source>
</evidence>
<feature type="compositionally biased region" description="Basic and acidic residues" evidence="6">
    <location>
        <begin position="106"/>
        <end position="121"/>
    </location>
</feature>
<dbReference type="InterPro" id="IPR001313">
    <property type="entry name" value="Pumilio_RNA-bd_rpt"/>
</dbReference>
<dbReference type="Gene3D" id="1.25.10.10">
    <property type="entry name" value="Leucine-rich Repeat Variant"/>
    <property type="match status" value="1"/>
</dbReference>
<dbReference type="PROSITE" id="PS50303">
    <property type="entry name" value="PUM_HD"/>
    <property type="match status" value="1"/>
</dbReference>
<dbReference type="PANTHER" id="PTHR13389:SF0">
    <property type="entry name" value="PUMILIO HOMOLOG 3"/>
    <property type="match status" value="1"/>
</dbReference>
<dbReference type="InterPro" id="IPR016024">
    <property type="entry name" value="ARM-type_fold"/>
</dbReference>
<name>A0A0G2EZW6_PHACM</name>
<evidence type="ECO:0000256" key="6">
    <source>
        <dbReference type="SAM" id="MobiDB-lite"/>
    </source>
</evidence>
<evidence type="ECO:0000313" key="9">
    <source>
        <dbReference type="Proteomes" id="UP000053317"/>
    </source>
</evidence>
<keyword evidence="9" id="KW-1185">Reference proteome</keyword>